<sequence>MAGVGSLLGSFSGHMLSIFFNWRTVALLGLIPTMLSCILPFFWVESPSWLASKGRFDESRKSFKKLHYMDKENEKELENLIALEKTKVVALKSNSANTPAKTIWRACQQLYLWKIIFLCLMTNVYRVAAGRILFNTMALTIFQDFTGESKLWLVTLLIDGFGILGALLSCVFDEKFVICIRNNRPDVDGETAWIKACLLALYLIIVNSGPYPVLETILAEVYPLEAKAFCIFIVGSVTGAMQFLAINLAQKMFASIGYHGSFLINSFLTFVSLVYLWVYLPETKGKTLQEIELYFKKGFIDSVELDNSDKDCDFKIMLRDTLKETDIYPEEEQINEK</sequence>
<dbReference type="GO" id="GO:0022857">
    <property type="term" value="F:transmembrane transporter activity"/>
    <property type="evidence" value="ECO:0007669"/>
    <property type="project" value="InterPro"/>
</dbReference>
<name>A0A5E4QUU2_9NEOP</name>
<evidence type="ECO:0000256" key="4">
    <source>
        <dbReference type="ARBA" id="ARBA00023136"/>
    </source>
</evidence>
<reference evidence="6 7" key="1">
    <citation type="submission" date="2017-07" db="EMBL/GenBank/DDBJ databases">
        <authorList>
            <person name="Talla V."/>
            <person name="Backstrom N."/>
        </authorList>
    </citation>
    <scope>NUCLEOTIDE SEQUENCE [LARGE SCALE GENOMIC DNA]</scope>
</reference>
<evidence type="ECO:0000256" key="5">
    <source>
        <dbReference type="SAM" id="Phobius"/>
    </source>
</evidence>
<dbReference type="AlphaFoldDB" id="A0A5E4QUU2"/>
<feature type="transmembrane region" description="Helical" evidence="5">
    <location>
        <begin position="20"/>
        <end position="44"/>
    </location>
</feature>
<evidence type="ECO:0000256" key="2">
    <source>
        <dbReference type="ARBA" id="ARBA00022692"/>
    </source>
</evidence>
<feature type="transmembrane region" description="Helical" evidence="5">
    <location>
        <begin position="193"/>
        <end position="214"/>
    </location>
</feature>
<dbReference type="EMBL" id="FZQP02005622">
    <property type="protein sequence ID" value="VVD01920.1"/>
    <property type="molecule type" value="Genomic_DNA"/>
</dbReference>
<feature type="transmembrane region" description="Helical" evidence="5">
    <location>
        <begin position="152"/>
        <end position="172"/>
    </location>
</feature>
<keyword evidence="3 5" id="KW-1133">Transmembrane helix</keyword>
<protein>
    <recommendedName>
        <fullName evidence="8">Major facilitator superfamily (MFS) profile domain-containing protein</fullName>
    </recommendedName>
</protein>
<dbReference type="Proteomes" id="UP000324832">
    <property type="component" value="Unassembled WGS sequence"/>
</dbReference>
<feature type="transmembrane region" description="Helical" evidence="5">
    <location>
        <begin position="226"/>
        <end position="249"/>
    </location>
</feature>
<keyword evidence="7" id="KW-1185">Reference proteome</keyword>
<dbReference type="Gene3D" id="1.20.1250.20">
    <property type="entry name" value="MFS general substrate transporter like domains"/>
    <property type="match status" value="1"/>
</dbReference>
<comment type="subcellular location">
    <subcellularLocation>
        <location evidence="1">Membrane</location>
    </subcellularLocation>
</comment>
<accession>A0A5E4QUU2</accession>
<dbReference type="GO" id="GO:0016020">
    <property type="term" value="C:membrane"/>
    <property type="evidence" value="ECO:0007669"/>
    <property type="project" value="UniProtKB-SubCell"/>
</dbReference>
<evidence type="ECO:0000256" key="3">
    <source>
        <dbReference type="ARBA" id="ARBA00022989"/>
    </source>
</evidence>
<evidence type="ECO:0000313" key="6">
    <source>
        <dbReference type="EMBL" id="VVD01920.1"/>
    </source>
</evidence>
<dbReference type="InterPro" id="IPR050549">
    <property type="entry name" value="MFS_Trehalose_Transporter"/>
</dbReference>
<organism evidence="6 7">
    <name type="scientific">Leptidea sinapis</name>
    <dbReference type="NCBI Taxonomy" id="189913"/>
    <lineage>
        <taxon>Eukaryota</taxon>
        <taxon>Metazoa</taxon>
        <taxon>Ecdysozoa</taxon>
        <taxon>Arthropoda</taxon>
        <taxon>Hexapoda</taxon>
        <taxon>Insecta</taxon>
        <taxon>Pterygota</taxon>
        <taxon>Neoptera</taxon>
        <taxon>Endopterygota</taxon>
        <taxon>Lepidoptera</taxon>
        <taxon>Glossata</taxon>
        <taxon>Ditrysia</taxon>
        <taxon>Papilionoidea</taxon>
        <taxon>Pieridae</taxon>
        <taxon>Dismorphiinae</taxon>
        <taxon>Leptidea</taxon>
    </lineage>
</organism>
<dbReference type="PANTHER" id="PTHR48021">
    <property type="match status" value="1"/>
</dbReference>
<evidence type="ECO:0000313" key="7">
    <source>
        <dbReference type="Proteomes" id="UP000324832"/>
    </source>
</evidence>
<dbReference type="PANTHER" id="PTHR48021:SF39">
    <property type="entry name" value="MAJOR FACILITATOR SUPERFAMILY (MFS) PROFILE DOMAIN-CONTAINING PROTEIN"/>
    <property type="match status" value="1"/>
</dbReference>
<gene>
    <name evidence="6" type="ORF">LSINAPIS_LOCUS12236</name>
</gene>
<dbReference type="Pfam" id="PF00083">
    <property type="entry name" value="Sugar_tr"/>
    <property type="match status" value="2"/>
</dbReference>
<dbReference type="InterPro" id="IPR005828">
    <property type="entry name" value="MFS_sugar_transport-like"/>
</dbReference>
<dbReference type="SUPFAM" id="SSF103473">
    <property type="entry name" value="MFS general substrate transporter"/>
    <property type="match status" value="1"/>
</dbReference>
<keyword evidence="4 5" id="KW-0472">Membrane</keyword>
<dbReference type="InterPro" id="IPR036259">
    <property type="entry name" value="MFS_trans_sf"/>
</dbReference>
<feature type="transmembrane region" description="Helical" evidence="5">
    <location>
        <begin position="261"/>
        <end position="280"/>
    </location>
</feature>
<evidence type="ECO:0000256" key="1">
    <source>
        <dbReference type="ARBA" id="ARBA00004370"/>
    </source>
</evidence>
<keyword evidence="2 5" id="KW-0812">Transmembrane</keyword>
<feature type="transmembrane region" description="Helical" evidence="5">
    <location>
        <begin position="111"/>
        <end position="132"/>
    </location>
</feature>
<evidence type="ECO:0008006" key="8">
    <source>
        <dbReference type="Google" id="ProtNLM"/>
    </source>
</evidence>
<proteinExistence type="predicted"/>